<dbReference type="Pfam" id="PF00234">
    <property type="entry name" value="Tryp_alpha_amyl"/>
    <property type="match status" value="1"/>
</dbReference>
<dbReference type="PRINTS" id="PR00382">
    <property type="entry name" value="LIPIDTRNSFER"/>
</dbReference>
<dbReference type="Gene3D" id="1.10.110.10">
    <property type="entry name" value="Plant lipid-transfer and hydrophobic proteins"/>
    <property type="match status" value="1"/>
</dbReference>
<dbReference type="InterPro" id="IPR000528">
    <property type="entry name" value="Plant_nsLTP"/>
</dbReference>
<evidence type="ECO:0000256" key="3">
    <source>
        <dbReference type="SAM" id="SignalP"/>
    </source>
</evidence>
<comment type="function">
    <text evidence="1">Plant non-specific lipid-transfer proteins transfer phospholipids as well as galactolipids across membranes. May play a role in wax or cutin deposition in the cell walls of expanding epidermal cells and certain secretory tissues.</text>
</comment>
<protein>
    <recommendedName>
        <fullName evidence="1">Non-specific lipid-transfer protein</fullName>
    </recommendedName>
</protein>
<evidence type="ECO:0000259" key="4">
    <source>
        <dbReference type="SMART" id="SM00499"/>
    </source>
</evidence>
<dbReference type="CDD" id="cd01960">
    <property type="entry name" value="nsLTP1"/>
    <property type="match status" value="1"/>
</dbReference>
<feature type="compositionally biased region" description="Polar residues" evidence="2">
    <location>
        <begin position="208"/>
        <end position="217"/>
    </location>
</feature>
<dbReference type="Proteomes" id="UP001055439">
    <property type="component" value="Chromosome 8"/>
</dbReference>
<dbReference type="AlphaFoldDB" id="A0A9E7HVX7"/>
<keyword evidence="6" id="KW-1185">Reference proteome</keyword>
<feature type="compositionally biased region" description="Basic and acidic residues" evidence="2">
    <location>
        <begin position="218"/>
        <end position="233"/>
    </location>
</feature>
<organism evidence="5 6">
    <name type="scientific">Musa troglodytarum</name>
    <name type="common">fe'i banana</name>
    <dbReference type="NCBI Taxonomy" id="320322"/>
    <lineage>
        <taxon>Eukaryota</taxon>
        <taxon>Viridiplantae</taxon>
        <taxon>Streptophyta</taxon>
        <taxon>Embryophyta</taxon>
        <taxon>Tracheophyta</taxon>
        <taxon>Spermatophyta</taxon>
        <taxon>Magnoliopsida</taxon>
        <taxon>Liliopsida</taxon>
        <taxon>Zingiberales</taxon>
        <taxon>Musaceae</taxon>
        <taxon>Musa</taxon>
    </lineage>
</organism>
<keyword evidence="3" id="KW-0732">Signal</keyword>
<keyword evidence="1" id="KW-0446">Lipid-binding</keyword>
<dbReference type="GO" id="GO:0006869">
    <property type="term" value="P:lipid transport"/>
    <property type="evidence" value="ECO:0007669"/>
    <property type="project" value="InterPro"/>
</dbReference>
<evidence type="ECO:0000256" key="2">
    <source>
        <dbReference type="SAM" id="MobiDB-lite"/>
    </source>
</evidence>
<dbReference type="PANTHER" id="PTHR33076">
    <property type="entry name" value="NON-SPECIFIC LIPID-TRANSFER PROTEIN 2-RELATED"/>
    <property type="match status" value="1"/>
</dbReference>
<reference evidence="5" key="1">
    <citation type="submission" date="2022-05" db="EMBL/GenBank/DDBJ databases">
        <title>The Musa troglodytarum L. genome provides insights into the mechanism of non-climacteric behaviour and enrichment of carotenoids.</title>
        <authorList>
            <person name="Wang J."/>
        </authorList>
    </citation>
    <scope>NUCLEOTIDE SEQUENCE</scope>
    <source>
        <tissue evidence="5">Leaf</tissue>
    </source>
</reference>
<dbReference type="EMBL" id="CP097510">
    <property type="protein sequence ID" value="URE36957.1"/>
    <property type="molecule type" value="Genomic_DNA"/>
</dbReference>
<comment type="similarity">
    <text evidence="1">Belongs to the plant LTP family.</text>
</comment>
<dbReference type="SUPFAM" id="SSF47699">
    <property type="entry name" value="Bifunctional inhibitor/lipid-transfer protein/seed storage 2S albumin"/>
    <property type="match status" value="1"/>
</dbReference>
<keyword evidence="1" id="KW-0813">Transport</keyword>
<accession>A0A9E7HVX7</accession>
<feature type="domain" description="Bifunctional inhibitor/plant lipid transfer protein/seed storage helical" evidence="4">
    <location>
        <begin position="32"/>
        <end position="117"/>
    </location>
</feature>
<evidence type="ECO:0000313" key="6">
    <source>
        <dbReference type="Proteomes" id="UP001055439"/>
    </source>
</evidence>
<feature type="region of interest" description="Disordered" evidence="2">
    <location>
        <begin position="208"/>
        <end position="237"/>
    </location>
</feature>
<sequence>MEGKKAQYGLRVISVALALLLACNTEAEAITCNDAVSALIPCGSYLIGQGGADPSPRCCDSARVLDRMARTVASRRQLCECLKQTGPSFGVKPERVRHLPPFCKIDLSMPVSPDVDCTRKSSTSVQLSSFQQIIQVQVALQLYFLLRRTSPEAIAASTATILGFCSGACPHKSRHEQVAVLVPVVREGITTGKRDKFIARSIHIYSSANSPRSNTHQTDTDAKIEPGKPEQEQRASTAATVLFLQPLLQS</sequence>
<dbReference type="InterPro" id="IPR016140">
    <property type="entry name" value="Bifunc_inhib/LTP/seed_store"/>
</dbReference>
<evidence type="ECO:0000256" key="1">
    <source>
        <dbReference type="RuleBase" id="RU000628"/>
    </source>
</evidence>
<dbReference type="PROSITE" id="PS51257">
    <property type="entry name" value="PROKAR_LIPOPROTEIN"/>
    <property type="match status" value="1"/>
</dbReference>
<name>A0A9E7HVX7_9LILI</name>
<proteinExistence type="inferred from homology"/>
<dbReference type="OrthoDB" id="1876592at2759"/>
<gene>
    <name evidence="5" type="ORF">MUK42_08042</name>
</gene>
<feature type="signal peptide" evidence="3">
    <location>
        <begin position="1"/>
        <end position="29"/>
    </location>
</feature>
<dbReference type="GO" id="GO:0008289">
    <property type="term" value="F:lipid binding"/>
    <property type="evidence" value="ECO:0007669"/>
    <property type="project" value="UniProtKB-KW"/>
</dbReference>
<evidence type="ECO:0000313" key="5">
    <source>
        <dbReference type="EMBL" id="URE36957.1"/>
    </source>
</evidence>
<dbReference type="SMART" id="SM00499">
    <property type="entry name" value="AAI"/>
    <property type="match status" value="1"/>
</dbReference>
<dbReference type="InterPro" id="IPR036312">
    <property type="entry name" value="Bifun_inhib/LTP/seed_sf"/>
</dbReference>
<feature type="chain" id="PRO_5038893032" description="Non-specific lipid-transfer protein" evidence="3">
    <location>
        <begin position="30"/>
        <end position="250"/>
    </location>
</feature>